<dbReference type="InterPro" id="IPR019734">
    <property type="entry name" value="TPR_rpt"/>
</dbReference>
<keyword evidence="2" id="KW-0067">ATP-binding</keyword>
<reference evidence="4 5" key="1">
    <citation type="submission" date="2012-02" db="EMBL/GenBank/DDBJ databases">
        <title>Improved High-Quality Draft Sequence of Rhizobium leguminosarum bv. trifolii WSM597.</title>
        <authorList>
            <consortium name="US DOE Joint Genome Institute"/>
            <person name="Lucas S."/>
            <person name="Han J."/>
            <person name="Lapidus A."/>
            <person name="Cheng J.-F."/>
            <person name="Goodwin L."/>
            <person name="Pitluck S."/>
            <person name="Peters L."/>
            <person name="Ovchinnikova G."/>
            <person name="Held B."/>
            <person name="Detter J.C."/>
            <person name="Han C."/>
            <person name="Tapia R."/>
            <person name="Land M."/>
            <person name="Hauser L."/>
            <person name="Kyrpides N."/>
            <person name="Ivanova N."/>
            <person name="Pagani I."/>
            <person name="Brau L."/>
            <person name="Yates R."/>
            <person name="O'Hara G."/>
            <person name="Rui T."/>
            <person name="Howieson J."/>
            <person name="Reeve W."/>
            <person name="Woyke T."/>
        </authorList>
    </citation>
    <scope>NUCLEOTIDE SEQUENCE [LARGE SCALE GENOMIC DNA]</scope>
    <source>
        <strain evidence="4 5">WSM597</strain>
    </source>
</reference>
<feature type="domain" description="Guanylate cyclase" evidence="3">
    <location>
        <begin position="104"/>
        <end position="236"/>
    </location>
</feature>
<dbReference type="InterPro" id="IPR011990">
    <property type="entry name" value="TPR-like_helical_dom_sf"/>
</dbReference>
<dbReference type="SUPFAM" id="SSF52540">
    <property type="entry name" value="P-loop containing nucleoside triphosphate hydrolases"/>
    <property type="match status" value="1"/>
</dbReference>
<dbReference type="PANTHER" id="PTHR16305:SF28">
    <property type="entry name" value="GUANYLATE CYCLASE DOMAIN-CONTAINING PROTEIN"/>
    <property type="match status" value="1"/>
</dbReference>
<dbReference type="Gene3D" id="3.30.70.1230">
    <property type="entry name" value="Nucleotide cyclase"/>
    <property type="match status" value="1"/>
</dbReference>
<dbReference type="SMART" id="SM00044">
    <property type="entry name" value="CYCc"/>
    <property type="match status" value="1"/>
</dbReference>
<proteinExistence type="predicted"/>
<dbReference type="Proteomes" id="UP000005092">
    <property type="component" value="Unassembled WGS sequence"/>
</dbReference>
<dbReference type="SUPFAM" id="SSF48452">
    <property type="entry name" value="TPR-like"/>
    <property type="match status" value="2"/>
</dbReference>
<evidence type="ECO:0000256" key="1">
    <source>
        <dbReference type="ARBA" id="ARBA00022741"/>
    </source>
</evidence>
<dbReference type="Pfam" id="PF12773">
    <property type="entry name" value="DZR"/>
    <property type="match status" value="1"/>
</dbReference>
<dbReference type="InterPro" id="IPR027417">
    <property type="entry name" value="P-loop_NTPase"/>
</dbReference>
<dbReference type="PANTHER" id="PTHR16305">
    <property type="entry name" value="TESTICULAR SOLUBLE ADENYLYL CYCLASE"/>
    <property type="match status" value="1"/>
</dbReference>
<dbReference type="GO" id="GO:0005524">
    <property type="term" value="F:ATP binding"/>
    <property type="evidence" value="ECO:0007669"/>
    <property type="project" value="UniProtKB-KW"/>
</dbReference>
<name>J0GYG3_RHILT</name>
<dbReference type="GO" id="GO:0009190">
    <property type="term" value="P:cyclic nucleotide biosynthetic process"/>
    <property type="evidence" value="ECO:0007669"/>
    <property type="project" value="InterPro"/>
</dbReference>
<keyword evidence="1" id="KW-0547">Nucleotide-binding</keyword>
<dbReference type="InterPro" id="IPR029787">
    <property type="entry name" value="Nucleotide_cyclase"/>
</dbReference>
<dbReference type="EMBL" id="JH719381">
    <property type="protein sequence ID" value="EJB02633.1"/>
    <property type="molecule type" value="Genomic_DNA"/>
</dbReference>
<accession>J0GYG3</accession>
<organism evidence="4 5">
    <name type="scientific">Rhizobium leguminosarum bv. trifolii WSM597</name>
    <dbReference type="NCBI Taxonomy" id="754764"/>
    <lineage>
        <taxon>Bacteria</taxon>
        <taxon>Pseudomonadati</taxon>
        <taxon>Pseudomonadota</taxon>
        <taxon>Alphaproteobacteria</taxon>
        <taxon>Hyphomicrobiales</taxon>
        <taxon>Rhizobiaceae</taxon>
        <taxon>Rhizobium/Agrobacterium group</taxon>
        <taxon>Rhizobium</taxon>
    </lineage>
</organism>
<sequence>MLVFCFEASVAAGIAVAYLAFRGTRAMECAGCGFDIQSGFAFCPRCGARQPLSCAACGCACQPDFAFCPRCGAAISGQVPPAPKPSIEVVPHKSDSDADRRPVTVLFADLCGFTTLSEQIDPEVMRVLQNELFEEMTQAVEAYGGFVDKFVGDALLALFGAPVAHEDDPVRALGAALDMIRRATDVGDRWRSRAGVPLRLHIGINSGPVVTGGFGAVSTKSYSVTGDTVNTAQRLQSMAGENDILVGPLTYRLTRHAFAFDSLGAQTLRGKSGNVLVHRLAGLLEAPHTARGLESFGLQAPMIGRDGELSRLLTCLDLACGGAAQLVRLIGEAGIGKSRLVNEFVGTAGDADRFPGLAIRKATCSPLGEQSYGTLAAVVRSAYGIGERDDLTKTRQLLTTGFRALDLTQEDVEGLLPLFLHVLGLGDPDGALRHIEPEQLRRQIFYAVRTVFERRLAQGPLLLVIEDLHWADVASLEVLRFMMDRLERSRLMLLAIYRPTSQTDPLNSDRVNVTVQRLDPLFAADGQKLLAAFFGESHNKLPVAMRKRILDRAGGNPLFIEEILRGLIDMGTLHHDGHRWHVAADDTDVDIPVNLQALLLARVDRLPQEMRRLAQEAAVVGPKFDTALLRTVASDPAGVDAALDYLCDANIIEELRGPDVAGSPGYRFSQTLMHDVIYHNLLLQRRMELHGRIGRVLERQYGEAPDRAEHLTQLGHHFSLTTEKAKGAGYLMAAGDLARKTYANDDAMRLYHQALAAFANEPEVSPEQLALMERLGDLCGPAGRRDAALTHYQRALAIHRTKDDRIAAARILRKTGRLHLDAGRRDQAETHCAAAEALIATIDAPVEHAHLLQERGHLAFRMGDQAAAAEWATQALQRLQTLPVDGTTEAGREAARAMAEALNTKGAALARLGRRRDAVQEVERSLSVAEKADLQSAACRAYSNLGVLYTIIDPANAIRICRRGLEVATRIGDLGFQARLLANLAVSCCTFTDRCAAEGVPAAEKAVEIDRALDQRDHLSVPLIVLGQIHQCHGQPKLARKYYEEALEVAKEIDEPQLLFPCYDGLATLSLEHDDMDEAERYFTLAQDVCIRHNLDPGTLVVLPFLD</sequence>
<gene>
    <name evidence="4" type="ORF">Rleg9DRAFT_1441</name>
</gene>
<dbReference type="InterPro" id="IPR041664">
    <property type="entry name" value="AAA_16"/>
</dbReference>
<evidence type="ECO:0000313" key="5">
    <source>
        <dbReference type="Proteomes" id="UP000005092"/>
    </source>
</evidence>
<dbReference type="AlphaFoldDB" id="J0GYG3"/>
<dbReference type="GO" id="GO:0035556">
    <property type="term" value="P:intracellular signal transduction"/>
    <property type="evidence" value="ECO:0007669"/>
    <property type="project" value="InterPro"/>
</dbReference>
<dbReference type="CDD" id="cd07302">
    <property type="entry name" value="CHD"/>
    <property type="match status" value="1"/>
</dbReference>
<dbReference type="HOGENOM" id="CLU_004435_0_0_5"/>
<dbReference type="SUPFAM" id="SSF55073">
    <property type="entry name" value="Nucleotide cyclase"/>
    <property type="match status" value="1"/>
</dbReference>
<dbReference type="InterPro" id="IPR001054">
    <property type="entry name" value="A/G_cyclase"/>
</dbReference>
<dbReference type="Pfam" id="PF13191">
    <property type="entry name" value="AAA_16"/>
    <property type="match status" value="1"/>
</dbReference>
<dbReference type="InterPro" id="IPR025874">
    <property type="entry name" value="DZR"/>
</dbReference>
<dbReference type="PROSITE" id="PS50125">
    <property type="entry name" value="GUANYLATE_CYCLASE_2"/>
    <property type="match status" value="1"/>
</dbReference>
<dbReference type="SMART" id="SM00028">
    <property type="entry name" value="TPR"/>
    <property type="match status" value="7"/>
</dbReference>
<dbReference type="Gene3D" id="1.25.40.10">
    <property type="entry name" value="Tetratricopeptide repeat domain"/>
    <property type="match status" value="2"/>
</dbReference>
<evidence type="ECO:0000313" key="4">
    <source>
        <dbReference type="EMBL" id="EJB02633.1"/>
    </source>
</evidence>
<protein>
    <submittedName>
        <fullName evidence="4">Putative ATPase</fullName>
    </submittedName>
</protein>
<dbReference type="Pfam" id="PF00211">
    <property type="entry name" value="Guanylate_cyc"/>
    <property type="match status" value="1"/>
</dbReference>
<dbReference type="GO" id="GO:0004016">
    <property type="term" value="F:adenylate cyclase activity"/>
    <property type="evidence" value="ECO:0007669"/>
    <property type="project" value="UniProtKB-ARBA"/>
</dbReference>
<evidence type="ECO:0000259" key="3">
    <source>
        <dbReference type="PROSITE" id="PS50125"/>
    </source>
</evidence>
<dbReference type="GO" id="GO:0005737">
    <property type="term" value="C:cytoplasm"/>
    <property type="evidence" value="ECO:0007669"/>
    <property type="project" value="TreeGrafter"/>
</dbReference>
<evidence type="ECO:0000256" key="2">
    <source>
        <dbReference type="ARBA" id="ARBA00022840"/>
    </source>
</evidence>